<dbReference type="GO" id="GO:0005829">
    <property type="term" value="C:cytosol"/>
    <property type="evidence" value="ECO:0007669"/>
    <property type="project" value="TreeGrafter"/>
</dbReference>
<reference evidence="14 15" key="1">
    <citation type="submission" date="2019-06" db="EMBL/GenBank/DDBJ databases">
        <title>Taxogenomics and systematics of the genus Pantoea.</title>
        <authorList>
            <person name="Tambong J.T."/>
        </authorList>
    </citation>
    <scope>NUCLEOTIDE SEQUENCE [LARGE SCALE GENOMIC DNA]</scope>
    <source>
        <strain evidence="14 15">LMG 24200</strain>
    </source>
</reference>
<dbReference type="InterPro" id="IPR016136">
    <property type="entry name" value="DNA_helicase_N/primase_C"/>
</dbReference>
<dbReference type="InterPro" id="IPR007692">
    <property type="entry name" value="DNA_helicase_DnaB"/>
</dbReference>
<dbReference type="GO" id="GO:1990077">
    <property type="term" value="C:primosome complex"/>
    <property type="evidence" value="ECO:0007669"/>
    <property type="project" value="UniProtKB-UniRule"/>
</dbReference>
<dbReference type="InterPro" id="IPR027417">
    <property type="entry name" value="P-loop_NTPase"/>
</dbReference>
<evidence type="ECO:0000256" key="7">
    <source>
        <dbReference type="ARBA" id="ARBA00022840"/>
    </source>
</evidence>
<comment type="function">
    <text evidence="12">The main replicative DNA helicase, it participates in initiation and elongation during chromosome replication. Travels ahead of the DNA replisome, separating dsDNA into templates for DNA synthesis. A processive ATP-dependent 5'-3' DNA helicase it has DNA-dependent ATPase activity.</text>
</comment>
<dbReference type="CDD" id="cd00984">
    <property type="entry name" value="DnaB_C"/>
    <property type="match status" value="1"/>
</dbReference>
<keyword evidence="3 12" id="KW-0235">DNA replication</keyword>
<evidence type="ECO:0000256" key="12">
    <source>
        <dbReference type="RuleBase" id="RU362085"/>
    </source>
</evidence>
<dbReference type="InterPro" id="IPR007693">
    <property type="entry name" value="DNA_helicase_DnaB-like_N"/>
</dbReference>
<evidence type="ECO:0000256" key="10">
    <source>
        <dbReference type="ARBA" id="ARBA00048954"/>
    </source>
</evidence>
<dbReference type="PROSITE" id="PS51199">
    <property type="entry name" value="SF4_HELICASE"/>
    <property type="match status" value="1"/>
</dbReference>
<evidence type="ECO:0000256" key="8">
    <source>
        <dbReference type="ARBA" id="ARBA00023125"/>
    </source>
</evidence>
<dbReference type="RefSeq" id="WP_128084575.1">
    <property type="nucleotide sequence ID" value="NZ_CP071405.1"/>
</dbReference>
<feature type="domain" description="SF4 helicase" evidence="13">
    <location>
        <begin position="181"/>
        <end position="450"/>
    </location>
</feature>
<keyword evidence="4 12" id="KW-0547">Nucleotide-binding</keyword>
<evidence type="ECO:0000256" key="6">
    <source>
        <dbReference type="ARBA" id="ARBA00022806"/>
    </source>
</evidence>
<dbReference type="GO" id="GO:0016887">
    <property type="term" value="F:ATP hydrolysis activity"/>
    <property type="evidence" value="ECO:0007669"/>
    <property type="project" value="RHEA"/>
</dbReference>
<dbReference type="SUPFAM" id="SSF52540">
    <property type="entry name" value="P-loop containing nucleoside triphosphate hydrolases"/>
    <property type="match status" value="1"/>
</dbReference>
<comment type="caution">
    <text evidence="14">The sequence shown here is derived from an EMBL/GenBank/DDBJ whole genome shotgun (WGS) entry which is preliminary data.</text>
</comment>
<evidence type="ECO:0000259" key="13">
    <source>
        <dbReference type="PROSITE" id="PS51199"/>
    </source>
</evidence>
<evidence type="ECO:0000256" key="3">
    <source>
        <dbReference type="ARBA" id="ARBA00022705"/>
    </source>
</evidence>
<dbReference type="EMBL" id="VHJA01000010">
    <property type="protein sequence ID" value="TPV49587.1"/>
    <property type="molecule type" value="Genomic_DNA"/>
</dbReference>
<keyword evidence="8 12" id="KW-0238">DNA-binding</keyword>
<gene>
    <name evidence="14" type="primary">dnaB</name>
    <name evidence="14" type="ORF">FJW01_00490</name>
</gene>
<dbReference type="InterPro" id="IPR036185">
    <property type="entry name" value="DNA_heli_DnaB-like_N_sf"/>
</dbReference>
<dbReference type="GO" id="GO:0006269">
    <property type="term" value="P:DNA replication, synthesis of primer"/>
    <property type="evidence" value="ECO:0007669"/>
    <property type="project" value="UniProtKB-UniRule"/>
</dbReference>
<dbReference type="PANTHER" id="PTHR30153:SF2">
    <property type="entry name" value="REPLICATIVE DNA HELICASE"/>
    <property type="match status" value="1"/>
</dbReference>
<accession>A0A506QVG4</accession>
<dbReference type="GO" id="GO:0003677">
    <property type="term" value="F:DNA binding"/>
    <property type="evidence" value="ECO:0007669"/>
    <property type="project" value="UniProtKB-UniRule"/>
</dbReference>
<dbReference type="OrthoDB" id="9773982at2"/>
<keyword evidence="9" id="KW-0413">Isomerase</keyword>
<dbReference type="SUPFAM" id="SSF48024">
    <property type="entry name" value="N-terminal domain of DnaB helicase"/>
    <property type="match status" value="1"/>
</dbReference>
<keyword evidence="2 12" id="KW-0639">Primosome</keyword>
<dbReference type="NCBIfam" id="NF040583">
    <property type="entry name" value="dnaB_SPI-7_type"/>
    <property type="match status" value="1"/>
</dbReference>
<dbReference type="GO" id="GO:0005524">
    <property type="term" value="F:ATP binding"/>
    <property type="evidence" value="ECO:0007669"/>
    <property type="project" value="UniProtKB-UniRule"/>
</dbReference>
<dbReference type="NCBIfam" id="TIGR00665">
    <property type="entry name" value="DnaB"/>
    <property type="match status" value="1"/>
</dbReference>
<dbReference type="Proteomes" id="UP000317747">
    <property type="component" value="Unassembled WGS sequence"/>
</dbReference>
<evidence type="ECO:0000256" key="4">
    <source>
        <dbReference type="ARBA" id="ARBA00022741"/>
    </source>
</evidence>
<dbReference type="EC" id="5.6.2.3" evidence="11 12"/>
<dbReference type="InterPro" id="IPR007694">
    <property type="entry name" value="DNA_helicase_DnaB-like_C"/>
</dbReference>
<keyword evidence="6 12" id="KW-0347">Helicase</keyword>
<name>A0A506QVG4_9GAMM</name>
<comment type="similarity">
    <text evidence="1 12">Belongs to the helicase family. DnaB subfamily.</text>
</comment>
<comment type="catalytic activity">
    <reaction evidence="10 12">
        <text>ATP + H2O = ADP + phosphate + H(+)</text>
        <dbReference type="Rhea" id="RHEA:13065"/>
        <dbReference type="ChEBI" id="CHEBI:15377"/>
        <dbReference type="ChEBI" id="CHEBI:15378"/>
        <dbReference type="ChEBI" id="CHEBI:30616"/>
        <dbReference type="ChEBI" id="CHEBI:43474"/>
        <dbReference type="ChEBI" id="CHEBI:456216"/>
        <dbReference type="EC" id="5.6.2.3"/>
    </reaction>
</comment>
<dbReference type="Gene3D" id="3.40.50.300">
    <property type="entry name" value="P-loop containing nucleotide triphosphate hydrolases"/>
    <property type="match status" value="1"/>
</dbReference>
<dbReference type="AlphaFoldDB" id="A0A506QVG4"/>
<keyword evidence="5 12" id="KW-0378">Hydrolase</keyword>
<dbReference type="Gene3D" id="1.10.860.10">
    <property type="entry name" value="DNAb Helicase, Chain A"/>
    <property type="match status" value="1"/>
</dbReference>
<dbReference type="Pfam" id="PF00772">
    <property type="entry name" value="DnaB"/>
    <property type="match status" value="1"/>
</dbReference>
<evidence type="ECO:0000313" key="15">
    <source>
        <dbReference type="Proteomes" id="UP000317747"/>
    </source>
</evidence>
<evidence type="ECO:0000256" key="5">
    <source>
        <dbReference type="ARBA" id="ARBA00022801"/>
    </source>
</evidence>
<keyword evidence="15" id="KW-1185">Reference proteome</keyword>
<evidence type="ECO:0000313" key="14">
    <source>
        <dbReference type="EMBL" id="TPV49587.1"/>
    </source>
</evidence>
<protein>
    <recommendedName>
        <fullName evidence="11 12">Replicative DNA helicase</fullName>
        <ecNumber evidence="11 12">5.6.2.3</ecNumber>
    </recommendedName>
</protein>
<evidence type="ECO:0000256" key="1">
    <source>
        <dbReference type="ARBA" id="ARBA00008428"/>
    </source>
</evidence>
<evidence type="ECO:0000256" key="2">
    <source>
        <dbReference type="ARBA" id="ARBA00022515"/>
    </source>
</evidence>
<dbReference type="PANTHER" id="PTHR30153">
    <property type="entry name" value="REPLICATIVE DNA HELICASE DNAB"/>
    <property type="match status" value="1"/>
</dbReference>
<evidence type="ECO:0000256" key="9">
    <source>
        <dbReference type="ARBA" id="ARBA00023235"/>
    </source>
</evidence>
<sequence>MSDNRRNIPGLYSQDAEQSVIGGLMLDNDCWDEVILRINTDDFFHKIHREIFKAMSHLVAAGKPIDLLTLAESIENRGKDSLEQLGGFAYLAELAKNTPSVANLTHYCDIVARYSRGRQLAAIGNEIHESAVAPGANIAAAMEMAEQKITQLAERAEPQQGVTIVDGLEKLVAELERRCQTPDGITGTPTGFDELDTFTSGFQPGDLILVAARPSMGKTALLINIIMNSLMKKTESNGQFYSLEQPTEQILMRVVSSLGNVDLTRMKSGIMDEEDWARASGAFALLTGDIKGRLLIDDTSGLTPAMLRVRARRNARRYGNPSIIGLDYLQLMRCPDQENRTQEIAEISRSLKALAKEMACPVVALSQLNRSLESRADKRPNNGDLRDSGALEQDADVIIFVYRDEVYNENSPDKGLAELIIGKQRQGPTGTLRLRFEGRYTRFENLLANSGRFA</sequence>
<proteinExistence type="inferred from homology"/>
<dbReference type="Pfam" id="PF03796">
    <property type="entry name" value="DnaB_C"/>
    <property type="match status" value="1"/>
</dbReference>
<dbReference type="GO" id="GO:0043139">
    <property type="term" value="F:5'-3' DNA helicase activity"/>
    <property type="evidence" value="ECO:0007669"/>
    <property type="project" value="UniProtKB-EC"/>
</dbReference>
<organism evidence="14 15">
    <name type="scientific">Pantoea deleyi</name>
    <dbReference type="NCBI Taxonomy" id="470932"/>
    <lineage>
        <taxon>Bacteria</taxon>
        <taxon>Pseudomonadati</taxon>
        <taxon>Pseudomonadota</taxon>
        <taxon>Gammaproteobacteria</taxon>
        <taxon>Enterobacterales</taxon>
        <taxon>Erwiniaceae</taxon>
        <taxon>Pantoea</taxon>
    </lineage>
</organism>
<evidence type="ECO:0000256" key="11">
    <source>
        <dbReference type="NCBIfam" id="TIGR00665"/>
    </source>
</evidence>
<keyword evidence="7 12" id="KW-0067">ATP-binding</keyword>